<keyword evidence="3" id="KW-1185">Reference proteome</keyword>
<protein>
    <submittedName>
        <fullName evidence="2">Uncharacterized protein</fullName>
    </submittedName>
</protein>
<dbReference type="Proteomes" id="UP000435138">
    <property type="component" value="Unassembled WGS sequence"/>
</dbReference>
<name>A0A6A8AG63_9HYPH</name>
<organism evidence="2 3">
    <name type="scientific">Endobacterium cereale</name>
    <dbReference type="NCBI Taxonomy" id="2663029"/>
    <lineage>
        <taxon>Bacteria</taxon>
        <taxon>Pseudomonadati</taxon>
        <taxon>Pseudomonadota</taxon>
        <taxon>Alphaproteobacteria</taxon>
        <taxon>Hyphomicrobiales</taxon>
        <taxon>Rhizobiaceae</taxon>
        <taxon>Endobacterium</taxon>
    </lineage>
</organism>
<accession>A0A6A8AG63</accession>
<gene>
    <name evidence="2" type="ORF">GAO09_27455</name>
</gene>
<feature type="chain" id="PRO_5025649399" evidence="1">
    <location>
        <begin position="21"/>
        <end position="117"/>
    </location>
</feature>
<proteinExistence type="predicted"/>
<keyword evidence="1" id="KW-0732">Signal</keyword>
<dbReference type="EMBL" id="WIXI01000051">
    <property type="protein sequence ID" value="MQY49769.1"/>
    <property type="molecule type" value="Genomic_DNA"/>
</dbReference>
<reference evidence="2 3" key="1">
    <citation type="submission" date="2019-11" db="EMBL/GenBank/DDBJ databases">
        <title>Genome analysis of Rhizobacterium cereale a novel genus and species isolated from maize roots in North Spain.</title>
        <authorList>
            <person name="Menendez E."/>
            <person name="Flores-Felix J.D."/>
            <person name="Ramirez-Bahena M.-H."/>
            <person name="Igual J.M."/>
            <person name="Garcia-Fraile P."/>
            <person name="Peix A."/>
            <person name="Velazquez E."/>
        </authorList>
    </citation>
    <scope>NUCLEOTIDE SEQUENCE [LARGE SCALE GENOMIC DNA]</scope>
    <source>
        <strain evidence="2 3">RZME27</strain>
    </source>
</reference>
<feature type="signal peptide" evidence="1">
    <location>
        <begin position="1"/>
        <end position="20"/>
    </location>
</feature>
<dbReference type="AlphaFoldDB" id="A0A6A8AG63"/>
<comment type="caution">
    <text evidence="2">The sequence shown here is derived from an EMBL/GenBank/DDBJ whole genome shotgun (WGS) entry which is preliminary data.</text>
</comment>
<evidence type="ECO:0000313" key="2">
    <source>
        <dbReference type="EMBL" id="MQY49769.1"/>
    </source>
</evidence>
<dbReference type="RefSeq" id="WP_153359838.1">
    <property type="nucleotide sequence ID" value="NZ_JAYKOO010000001.1"/>
</dbReference>
<evidence type="ECO:0000313" key="3">
    <source>
        <dbReference type="Proteomes" id="UP000435138"/>
    </source>
</evidence>
<evidence type="ECO:0000256" key="1">
    <source>
        <dbReference type="SAM" id="SignalP"/>
    </source>
</evidence>
<sequence>MVRISFAIFLGMSSGTTVLAEEAAFTYRPSIAIKSGKELLVKGVRGRNCTDPAPEWEDVVAKLPVSATGTFSDGGIGTVRSRKCGKVVPARGIKFTATTKGRERLTVFRDRVAVTVF</sequence>